<protein>
    <submittedName>
        <fullName evidence="1">Putative glycosyltransferase</fullName>
    </submittedName>
</protein>
<dbReference type="InterPro" id="IPR007739">
    <property type="entry name" value="RgpF"/>
</dbReference>
<dbReference type="Pfam" id="PF05045">
    <property type="entry name" value="RgpF"/>
    <property type="match status" value="1"/>
</dbReference>
<reference evidence="2" key="1">
    <citation type="journal article" date="2014" name="Sci. Data">
        <title>Genomes of diverse isolates of the marine cyanobacterium Prochlorococcus.</title>
        <authorList>
            <person name="Biller S."/>
            <person name="Berube P."/>
            <person name="Thompson J."/>
            <person name="Kelly L."/>
            <person name="Roggensack S."/>
            <person name="Awad L."/>
            <person name="Roache-Johnson K."/>
            <person name="Ding H."/>
            <person name="Giovannoni S.J."/>
            <person name="Moore L.R."/>
            <person name="Chisholm S.W."/>
        </authorList>
    </citation>
    <scope>NUCLEOTIDE SEQUENCE [LARGE SCALE GENOMIC DNA]</scope>
    <source>
        <strain evidence="2">PAC1</strain>
    </source>
</reference>
<accession>A0A0A2CAG4</accession>
<dbReference type="AlphaFoldDB" id="A0A0A2CAG4"/>
<comment type="caution">
    <text evidence="1">The sequence shown here is derived from an EMBL/GenBank/DDBJ whole genome shotgun (WGS) entry which is preliminary data.</text>
</comment>
<evidence type="ECO:0000313" key="1">
    <source>
        <dbReference type="EMBL" id="KGG21890.1"/>
    </source>
</evidence>
<dbReference type="EMBL" id="JNAX01000004">
    <property type="protein sequence ID" value="KGG21890.1"/>
    <property type="molecule type" value="Genomic_DNA"/>
</dbReference>
<sequence length="415" mass="49032">MIGKIKDLIKLSLFHLRRRYFIVEYNYTTYREYIIHKLKGGTFESRLRNGICLRTLRDKISINKSKRLAIFVGFHNPNFIPESNKEYVKALINCSFDVLYLHNGLLEKQTIEELQNIGCYVICRENIGQDFGAWKDMILYLSKYNLLHRINWLLICNDSNFFTGGLNGEAFQERFKERLENQSDKDFISLLCNYQMLLHHQSYFICFSNNVTKSSRFLKYWKNYKVLGNRYHAIEKGEKELSISVLKYFRQSILYTSIDLYESVINFKENNKLDNFISNLPINAFYLEKCINESNSEKIAIIRAISMLEKYNQSHAFGLLLMKYCNYPFLKRDVILKGSFSMSQISGIISKNHIISNRLIAEEMSAYFLRVGLPYSYWHSPKEAHRKGIEPHGERYDAYPDSQTYMKKYMAKELG</sequence>
<organism evidence="1 2">
    <name type="scientific">Prochlorococcus marinus str. PAC1</name>
    <dbReference type="NCBI Taxonomy" id="59924"/>
    <lineage>
        <taxon>Bacteria</taxon>
        <taxon>Bacillati</taxon>
        <taxon>Cyanobacteriota</taxon>
        <taxon>Cyanophyceae</taxon>
        <taxon>Synechococcales</taxon>
        <taxon>Prochlorococcaceae</taxon>
        <taxon>Prochlorococcus</taxon>
    </lineage>
</organism>
<name>A0A0A2CAG4_PROMR</name>
<keyword evidence="1" id="KW-0808">Transferase</keyword>
<dbReference type="Proteomes" id="UP000030392">
    <property type="component" value="Unassembled WGS sequence"/>
</dbReference>
<dbReference type="GO" id="GO:0016740">
    <property type="term" value="F:transferase activity"/>
    <property type="evidence" value="ECO:0007669"/>
    <property type="project" value="UniProtKB-KW"/>
</dbReference>
<proteinExistence type="predicted"/>
<dbReference type="RefSeq" id="WP_036904351.1">
    <property type="nucleotide sequence ID" value="NZ_CP138967.1"/>
</dbReference>
<gene>
    <name evidence="1" type="ORF">EV03_0209</name>
</gene>
<evidence type="ECO:0000313" key="2">
    <source>
        <dbReference type="Proteomes" id="UP000030392"/>
    </source>
</evidence>